<comment type="caution">
    <text evidence="5">The sequence shown here is derived from an EMBL/GenBank/DDBJ whole genome shotgun (WGS) entry which is preliminary data.</text>
</comment>
<evidence type="ECO:0000256" key="1">
    <source>
        <dbReference type="ARBA" id="ARBA00023015"/>
    </source>
</evidence>
<proteinExistence type="predicted"/>
<dbReference type="PANTHER" id="PTHR44688:SF16">
    <property type="entry name" value="DNA-BINDING TRANSCRIPTIONAL ACTIVATOR DEVR_DOSR"/>
    <property type="match status" value="1"/>
</dbReference>
<reference evidence="5 6" key="1">
    <citation type="submission" date="2022-04" db="EMBL/GenBank/DDBJ databases">
        <authorList>
            <person name="Grouzdev D.S."/>
            <person name="Pantiukh K.S."/>
            <person name="Krutkina M.S."/>
        </authorList>
    </citation>
    <scope>NUCLEOTIDE SEQUENCE [LARGE SCALE GENOMIC DNA]</scope>
    <source>
        <strain evidence="5 6">6x-1</strain>
    </source>
</reference>
<evidence type="ECO:0000256" key="3">
    <source>
        <dbReference type="ARBA" id="ARBA00023163"/>
    </source>
</evidence>
<dbReference type="Proteomes" id="UP001203284">
    <property type="component" value="Unassembled WGS sequence"/>
</dbReference>
<dbReference type="Gene3D" id="1.10.10.10">
    <property type="entry name" value="Winged helix-like DNA-binding domain superfamily/Winged helix DNA-binding domain"/>
    <property type="match status" value="1"/>
</dbReference>
<dbReference type="Pfam" id="PF00196">
    <property type="entry name" value="GerE"/>
    <property type="match status" value="1"/>
</dbReference>
<dbReference type="CDD" id="cd06170">
    <property type="entry name" value="LuxR_C_like"/>
    <property type="match status" value="1"/>
</dbReference>
<feature type="domain" description="HTH luxR-type" evidence="4">
    <location>
        <begin position="219"/>
        <end position="289"/>
    </location>
</feature>
<dbReference type="SUPFAM" id="SSF46894">
    <property type="entry name" value="C-terminal effector domain of the bipartite response regulators"/>
    <property type="match status" value="1"/>
</dbReference>
<name>A0ABT0DF90_9HYPH</name>
<dbReference type="PRINTS" id="PR00038">
    <property type="entry name" value="HTHLUXR"/>
</dbReference>
<keyword evidence="2" id="KW-0238">DNA-binding</keyword>
<evidence type="ECO:0000256" key="2">
    <source>
        <dbReference type="ARBA" id="ARBA00023125"/>
    </source>
</evidence>
<dbReference type="PANTHER" id="PTHR44688">
    <property type="entry name" value="DNA-BINDING TRANSCRIPTIONAL ACTIVATOR DEVR_DOSR"/>
    <property type="match status" value="1"/>
</dbReference>
<evidence type="ECO:0000259" key="4">
    <source>
        <dbReference type="PROSITE" id="PS50043"/>
    </source>
</evidence>
<dbReference type="InterPro" id="IPR036388">
    <property type="entry name" value="WH-like_DNA-bd_sf"/>
</dbReference>
<protein>
    <submittedName>
        <fullName evidence="5">Helix-turn-helix transcriptional regulator</fullName>
    </submittedName>
</protein>
<dbReference type="EMBL" id="JALKCH010000013">
    <property type="protein sequence ID" value="MCK0198625.1"/>
    <property type="molecule type" value="Genomic_DNA"/>
</dbReference>
<gene>
    <name evidence="5" type="ORF">MWN34_17135</name>
</gene>
<keyword evidence="3" id="KW-0804">Transcription</keyword>
<sequence length="292" mass="32160">MTMYRGWTDEAAALALPQEAALALPATPLPEIFGGIVDQLGMPGFHATLRTALHAIAPFNSCVMLSFRSDGAPIVLERCSAIDPERFEHSYMKQAYRLDPYYRAALERRPIGVSRCGELSGPGFVNSAYFQSYYKDIPLVDEIGLLCPVEPGHTIHISLGRCVGSAPFGASVLADLHGMEPLIASLVRRHALIEARLEMTQPIAPSCENSADPPIAETTPAELGWLRGFHATRREIEVASHVLKGHTNPSISLRLGISEHTVKVHRKRLYGKLSISSQAELFMLHMRHRHPN</sequence>
<dbReference type="PROSITE" id="PS50043">
    <property type="entry name" value="HTH_LUXR_2"/>
    <property type="match status" value="1"/>
</dbReference>
<dbReference type="InterPro" id="IPR000792">
    <property type="entry name" value="Tscrpt_reg_LuxR_C"/>
</dbReference>
<keyword evidence="1" id="KW-0805">Transcription regulation</keyword>
<dbReference type="RefSeq" id="WP_247030527.1">
    <property type="nucleotide sequence ID" value="NZ_JALKCH010000013.1"/>
</dbReference>
<dbReference type="SMART" id="SM00421">
    <property type="entry name" value="HTH_LUXR"/>
    <property type="match status" value="1"/>
</dbReference>
<evidence type="ECO:0000313" key="5">
    <source>
        <dbReference type="EMBL" id="MCK0198625.1"/>
    </source>
</evidence>
<dbReference type="PROSITE" id="PS00622">
    <property type="entry name" value="HTH_LUXR_1"/>
    <property type="match status" value="1"/>
</dbReference>
<accession>A0ABT0DF90</accession>
<keyword evidence="6" id="KW-1185">Reference proteome</keyword>
<dbReference type="InterPro" id="IPR016032">
    <property type="entry name" value="Sig_transdc_resp-reg_C-effctor"/>
</dbReference>
<organism evidence="5 6">
    <name type="scientific">Ancylobacter crimeensis</name>
    <dbReference type="NCBI Taxonomy" id="2579147"/>
    <lineage>
        <taxon>Bacteria</taxon>
        <taxon>Pseudomonadati</taxon>
        <taxon>Pseudomonadota</taxon>
        <taxon>Alphaproteobacteria</taxon>
        <taxon>Hyphomicrobiales</taxon>
        <taxon>Xanthobacteraceae</taxon>
        <taxon>Ancylobacter</taxon>
    </lineage>
</organism>
<evidence type="ECO:0000313" key="6">
    <source>
        <dbReference type="Proteomes" id="UP001203284"/>
    </source>
</evidence>